<name>A0A2Z5QY21_9MICC</name>
<dbReference type="AlphaFoldDB" id="A0A2Z5QY21"/>
<protein>
    <recommendedName>
        <fullName evidence="3">Type II secretion system protein GspF domain-containing protein</fullName>
    </recommendedName>
</protein>
<accession>A0A2Z5QY21</accession>
<evidence type="ECO:0000313" key="1">
    <source>
        <dbReference type="EMBL" id="BAV87210.1"/>
    </source>
</evidence>
<evidence type="ECO:0008006" key="3">
    <source>
        <dbReference type="Google" id="ProtNLM"/>
    </source>
</evidence>
<reference evidence="1 2" key="1">
    <citation type="submission" date="2016-10" db="EMBL/GenBank/DDBJ databases">
        <title>Genome sequence of Rothia aeria strain JCM11412.</title>
        <authorList>
            <person name="Nambu T."/>
        </authorList>
    </citation>
    <scope>NUCLEOTIDE SEQUENCE [LARGE SCALE GENOMIC DNA]</scope>
    <source>
        <strain evidence="1 2">JCM 11412</strain>
    </source>
</reference>
<dbReference type="Proteomes" id="UP000250241">
    <property type="component" value="Chromosome"/>
</dbReference>
<keyword evidence="2" id="KW-1185">Reference proteome</keyword>
<evidence type="ECO:0000313" key="2">
    <source>
        <dbReference type="Proteomes" id="UP000250241"/>
    </source>
</evidence>
<sequence>MLPKQPTPEELRLWPDALRAIAVQLDAGLSQAQAIAGALTRIASDRAEHSPAAPAQLSWFARRGYRQATQDIATLFTALGANAELGLPLSQACQQWVHTHTGTARQHSVQRVNELLVCLHLSEATGSALSATLRRAAEHAEESIDALLGRESALAAPRATGRILSLLPFIGLGLGELMGTSPVSVLTGSIAGACAGLVGVGLALAGRRWTAALVHAAETETF</sequence>
<dbReference type="RefSeq" id="WP_006888264.1">
    <property type="nucleotide sequence ID" value="NZ_CAKASD010000001.1"/>
</dbReference>
<dbReference type="KEGG" id="raj:RA11412_0911"/>
<dbReference type="GeneID" id="93861496"/>
<dbReference type="EMBL" id="AP017895">
    <property type="protein sequence ID" value="BAV87210.1"/>
    <property type="molecule type" value="Genomic_DNA"/>
</dbReference>
<gene>
    <name evidence="1" type="ORF">RA11412_0911</name>
</gene>
<proteinExistence type="predicted"/>
<organism evidence="1 2">
    <name type="scientific">Rothia aeria</name>
    <dbReference type="NCBI Taxonomy" id="172042"/>
    <lineage>
        <taxon>Bacteria</taxon>
        <taxon>Bacillati</taxon>
        <taxon>Actinomycetota</taxon>
        <taxon>Actinomycetes</taxon>
        <taxon>Micrococcales</taxon>
        <taxon>Micrococcaceae</taxon>
        <taxon>Rothia</taxon>
    </lineage>
</organism>